<comment type="caution">
    <text evidence="2">The sequence shown here is derived from an EMBL/GenBank/DDBJ whole genome shotgun (WGS) entry which is preliminary data.</text>
</comment>
<organism evidence="2 3">
    <name type="scientific">Thermotoga petrophila</name>
    <dbReference type="NCBI Taxonomy" id="93929"/>
    <lineage>
        <taxon>Bacteria</taxon>
        <taxon>Thermotogati</taxon>
        <taxon>Thermotogota</taxon>
        <taxon>Thermotogae</taxon>
        <taxon>Thermotogales</taxon>
        <taxon>Thermotogaceae</taxon>
        <taxon>Thermotoga</taxon>
    </lineage>
</organism>
<keyword evidence="1" id="KW-0238">DNA-binding</keyword>
<dbReference type="GO" id="GO:0005829">
    <property type="term" value="C:cytosol"/>
    <property type="evidence" value="ECO:0007669"/>
    <property type="project" value="TreeGrafter"/>
</dbReference>
<dbReference type="PANTHER" id="PTHR33221:SF5">
    <property type="entry name" value="HTH-TYPE TRANSCRIPTIONAL REGULATOR ISCR"/>
    <property type="match status" value="1"/>
</dbReference>
<dbReference type="NCBIfam" id="TIGR00738">
    <property type="entry name" value="rrf2_super"/>
    <property type="match status" value="1"/>
</dbReference>
<dbReference type="AlphaFoldDB" id="A0A101EQM0"/>
<gene>
    <name evidence="2" type="ORF">XD57_0818</name>
</gene>
<evidence type="ECO:0000313" key="3">
    <source>
        <dbReference type="Proteomes" id="UP000058636"/>
    </source>
</evidence>
<dbReference type="InterPro" id="IPR036388">
    <property type="entry name" value="WH-like_DNA-bd_sf"/>
</dbReference>
<dbReference type="PANTHER" id="PTHR33221">
    <property type="entry name" value="WINGED HELIX-TURN-HELIX TRANSCRIPTIONAL REGULATOR, RRF2 FAMILY"/>
    <property type="match status" value="1"/>
</dbReference>
<protein>
    <submittedName>
        <fullName evidence="2">BadM/Rrf2 family transcriptional regulator</fullName>
    </submittedName>
</protein>
<dbReference type="InterPro" id="IPR030489">
    <property type="entry name" value="TR_Rrf2-type_CS"/>
</dbReference>
<dbReference type="Proteomes" id="UP000058636">
    <property type="component" value="Unassembled WGS sequence"/>
</dbReference>
<dbReference type="Pfam" id="PF02082">
    <property type="entry name" value="Rrf2"/>
    <property type="match status" value="1"/>
</dbReference>
<name>A0A101EQM0_9THEM</name>
<dbReference type="Gene3D" id="1.10.10.10">
    <property type="entry name" value="Winged helix-like DNA-binding domain superfamily/Winged helix DNA-binding domain"/>
    <property type="match status" value="1"/>
</dbReference>
<evidence type="ECO:0000313" key="2">
    <source>
        <dbReference type="EMBL" id="KUK23092.1"/>
    </source>
</evidence>
<feature type="non-terminal residue" evidence="2">
    <location>
        <position position="108"/>
    </location>
</feature>
<dbReference type="InterPro" id="IPR000944">
    <property type="entry name" value="Tscrpt_reg_Rrf2"/>
</dbReference>
<dbReference type="PROSITE" id="PS51197">
    <property type="entry name" value="HTH_RRF2_2"/>
    <property type="match status" value="1"/>
</dbReference>
<dbReference type="EMBL" id="LGFG01000054">
    <property type="protein sequence ID" value="KUK23092.1"/>
    <property type="molecule type" value="Genomic_DNA"/>
</dbReference>
<evidence type="ECO:0000256" key="1">
    <source>
        <dbReference type="ARBA" id="ARBA00023125"/>
    </source>
</evidence>
<reference evidence="2 3" key="1">
    <citation type="journal article" date="2015" name="MBio">
        <title>Genome-Resolved Metagenomic Analysis Reveals Roles for Candidate Phyla and Other Microbial Community Members in Biogeochemical Transformations in Oil Reservoirs.</title>
        <authorList>
            <person name="Hu P."/>
            <person name="Tom L."/>
            <person name="Singh A."/>
            <person name="Thomas B.C."/>
            <person name="Baker B.J."/>
            <person name="Piceno Y.M."/>
            <person name="Andersen G.L."/>
            <person name="Banfield J.F."/>
        </authorList>
    </citation>
    <scope>NUCLEOTIDE SEQUENCE [LARGE SCALE GENOMIC DNA]</scope>
    <source>
        <strain evidence="2">46_26</strain>
    </source>
</reference>
<accession>A0A101EQM0</accession>
<dbReference type="GO" id="GO:0003700">
    <property type="term" value="F:DNA-binding transcription factor activity"/>
    <property type="evidence" value="ECO:0007669"/>
    <property type="project" value="TreeGrafter"/>
</dbReference>
<proteinExistence type="predicted"/>
<dbReference type="PROSITE" id="PS01332">
    <property type="entry name" value="HTH_RRF2_1"/>
    <property type="match status" value="1"/>
</dbReference>
<dbReference type="GO" id="GO:0003677">
    <property type="term" value="F:DNA binding"/>
    <property type="evidence" value="ECO:0007669"/>
    <property type="project" value="UniProtKB-KW"/>
</dbReference>
<dbReference type="InterPro" id="IPR036390">
    <property type="entry name" value="WH_DNA-bd_sf"/>
</dbReference>
<sequence>MALRLSTTTRYGLRALIELAKNREGEFISLKEISKRQKIPIRYLENIMLKLVGGGIVVSSRGKGGGFKLSRDPSEIKISDVIEFLEGPISLVPCLEDSSLCSRTAKCE</sequence>
<dbReference type="SUPFAM" id="SSF46785">
    <property type="entry name" value="Winged helix' DNA-binding domain"/>
    <property type="match status" value="1"/>
</dbReference>